<name>A0A521CYB2_SACCC</name>
<dbReference type="AlphaFoldDB" id="A0A521CYB2"/>
<evidence type="ECO:0008006" key="3">
    <source>
        <dbReference type="Google" id="ProtNLM"/>
    </source>
</evidence>
<evidence type="ECO:0000313" key="1">
    <source>
        <dbReference type="EMBL" id="SMO64447.1"/>
    </source>
</evidence>
<dbReference type="EMBL" id="FXTB01000004">
    <property type="protein sequence ID" value="SMO64447.1"/>
    <property type="molecule type" value="Genomic_DNA"/>
</dbReference>
<reference evidence="1 2" key="1">
    <citation type="submission" date="2017-05" db="EMBL/GenBank/DDBJ databases">
        <authorList>
            <person name="Varghese N."/>
            <person name="Submissions S."/>
        </authorList>
    </citation>
    <scope>NUCLEOTIDE SEQUENCE [LARGE SCALE GENOMIC DNA]</scope>
    <source>
        <strain evidence="1 2">DSM 27040</strain>
    </source>
</reference>
<dbReference type="Proteomes" id="UP000319040">
    <property type="component" value="Unassembled WGS sequence"/>
</dbReference>
<sequence>MKTLFVFITASLICLPIRGQDENKEKPQVELHGALRFNYKLSSWKEGQKKRGGDWGYDMFAISPKAHYKGLTLDVEYRLYAAEYGGGLLRKGDITYAFNTQKKIKIGLTRVPFGIEPYNSHSYYLGMGYYMGLEDNYDMGVNYIHQGDKIEYQMAFFKNSEVFLFGDNAPLSNKTYSYDVTGPNREVNQFNAKMASKINSGRAMHKLGISAMYGGLYNVESEKMGNHSAWAVHYEAKAGGFSLKAQATSFRKNPKNIDSAHNDTVSLGAYNLMYELASKGELYTLGLSYNFPVDGNVLSNIQIYNDFAYFDKTKKEFEDSMSNTLGVLLHAGKVYCYVEYILSENQPWFGSEWTKAFSTGNPDKSIGIEQFININLGYYF</sequence>
<gene>
    <name evidence="1" type="ORF">SAMN06265379_10442</name>
</gene>
<proteinExistence type="predicted"/>
<keyword evidence="2" id="KW-1185">Reference proteome</keyword>
<evidence type="ECO:0000313" key="2">
    <source>
        <dbReference type="Proteomes" id="UP000319040"/>
    </source>
</evidence>
<organism evidence="1 2">
    <name type="scientific">Saccharicrinis carchari</name>
    <dbReference type="NCBI Taxonomy" id="1168039"/>
    <lineage>
        <taxon>Bacteria</taxon>
        <taxon>Pseudomonadati</taxon>
        <taxon>Bacteroidota</taxon>
        <taxon>Bacteroidia</taxon>
        <taxon>Marinilabiliales</taxon>
        <taxon>Marinilabiliaceae</taxon>
        <taxon>Saccharicrinis</taxon>
    </lineage>
</organism>
<dbReference type="OrthoDB" id="625456at2"/>
<dbReference type="RefSeq" id="WP_142533207.1">
    <property type="nucleotide sequence ID" value="NZ_FXTB01000004.1"/>
</dbReference>
<accession>A0A521CYB2</accession>
<protein>
    <recommendedName>
        <fullName evidence="3">Phosphate-selective porin O and P</fullName>
    </recommendedName>
</protein>